<keyword evidence="4" id="KW-1185">Reference proteome</keyword>
<dbReference type="RefSeq" id="WP_243067820.1">
    <property type="nucleotide sequence ID" value="NZ_JAIVFK010000006.1"/>
</dbReference>
<proteinExistence type="predicted"/>
<dbReference type="InterPro" id="IPR016181">
    <property type="entry name" value="Acyl_CoA_acyltransferase"/>
</dbReference>
<dbReference type="Proteomes" id="UP001139104">
    <property type="component" value="Unassembled WGS sequence"/>
</dbReference>
<protein>
    <submittedName>
        <fullName evidence="3">GNAT family N-acetyltransferase</fullName>
    </submittedName>
</protein>
<comment type="caution">
    <text evidence="3">The sequence shown here is derived from an EMBL/GenBank/DDBJ whole genome shotgun (WGS) entry which is preliminary data.</text>
</comment>
<dbReference type="InterPro" id="IPR000182">
    <property type="entry name" value="GNAT_dom"/>
</dbReference>
<gene>
    <name evidence="3" type="ORF">K2U94_14205</name>
</gene>
<dbReference type="PROSITE" id="PS51186">
    <property type="entry name" value="GNAT"/>
    <property type="match status" value="1"/>
</dbReference>
<dbReference type="Pfam" id="PF00583">
    <property type="entry name" value="Acetyltransf_1"/>
    <property type="match status" value="1"/>
</dbReference>
<accession>A0ABS9Z8Y2</accession>
<dbReference type="Gene3D" id="3.40.630.30">
    <property type="match status" value="1"/>
</dbReference>
<evidence type="ECO:0000313" key="3">
    <source>
        <dbReference type="EMBL" id="MCI4683901.1"/>
    </source>
</evidence>
<reference evidence="3" key="1">
    <citation type="journal article" date="2022" name="ISME J.">
        <title>Identification of active gaseous-alkane degraders at natural gas seeps.</title>
        <authorList>
            <person name="Farhan Ul Haque M."/>
            <person name="Hernandez M."/>
            <person name="Crombie A.T."/>
            <person name="Murrell J.C."/>
        </authorList>
    </citation>
    <scope>NUCLEOTIDE SEQUENCE</scope>
    <source>
        <strain evidence="3">PC2</strain>
    </source>
</reference>
<dbReference type="EMBL" id="JAIVFP010000001">
    <property type="protein sequence ID" value="MCI4683901.1"/>
    <property type="molecule type" value="Genomic_DNA"/>
</dbReference>
<evidence type="ECO:0000313" key="4">
    <source>
        <dbReference type="Proteomes" id="UP001139104"/>
    </source>
</evidence>
<feature type="compositionally biased region" description="Polar residues" evidence="1">
    <location>
        <begin position="1"/>
        <end position="10"/>
    </location>
</feature>
<dbReference type="SUPFAM" id="SSF55729">
    <property type="entry name" value="Acyl-CoA N-acyltransferases (Nat)"/>
    <property type="match status" value="1"/>
</dbReference>
<organism evidence="3 4">
    <name type="scientific">Candidatus Rhodoblastus alkanivorans</name>
    <dbReference type="NCBI Taxonomy" id="2954117"/>
    <lineage>
        <taxon>Bacteria</taxon>
        <taxon>Pseudomonadati</taxon>
        <taxon>Pseudomonadota</taxon>
        <taxon>Alphaproteobacteria</taxon>
        <taxon>Hyphomicrobiales</taxon>
        <taxon>Rhodoblastaceae</taxon>
        <taxon>Rhodoblastus</taxon>
    </lineage>
</organism>
<name>A0ABS9Z8Y2_9HYPH</name>
<feature type="region of interest" description="Disordered" evidence="1">
    <location>
        <begin position="1"/>
        <end position="23"/>
    </location>
</feature>
<feature type="domain" description="N-acetyltransferase" evidence="2">
    <location>
        <begin position="29"/>
        <end position="164"/>
    </location>
</feature>
<evidence type="ECO:0000256" key="1">
    <source>
        <dbReference type="SAM" id="MobiDB-lite"/>
    </source>
</evidence>
<dbReference type="CDD" id="cd04301">
    <property type="entry name" value="NAT_SF"/>
    <property type="match status" value="1"/>
</dbReference>
<evidence type="ECO:0000259" key="2">
    <source>
        <dbReference type="PROSITE" id="PS51186"/>
    </source>
</evidence>
<sequence length="183" mass="19767">MSKVDVSNSPSAPPSRRFGRLGPDDADRYAAHLLRLDSADRRFRFFKDVAEFLIHLHAGAAASDGRIVAVCEEGGEVRAAGELLVDPERPDVGEVAFSVEKDWRRKGLGCALMRELIDAGARAGLARLELEILPDNQAMLTLAKRFADKIETREGHLFAAIALPAAGVTPGRASAQSPGRDRP</sequence>